<organism evidence="1 2">
    <name type="scientific">Populus alba x Populus x berolinensis</name>
    <dbReference type="NCBI Taxonomy" id="444605"/>
    <lineage>
        <taxon>Eukaryota</taxon>
        <taxon>Viridiplantae</taxon>
        <taxon>Streptophyta</taxon>
        <taxon>Embryophyta</taxon>
        <taxon>Tracheophyta</taxon>
        <taxon>Spermatophyta</taxon>
        <taxon>Magnoliopsida</taxon>
        <taxon>eudicotyledons</taxon>
        <taxon>Gunneridae</taxon>
        <taxon>Pentapetalae</taxon>
        <taxon>rosids</taxon>
        <taxon>fabids</taxon>
        <taxon>Malpighiales</taxon>
        <taxon>Salicaceae</taxon>
        <taxon>Saliceae</taxon>
        <taxon>Populus</taxon>
    </lineage>
</organism>
<name>A0AAD6RFZ9_9ROSI</name>
<gene>
    <name evidence="1" type="ORF">NC653_006864</name>
</gene>
<dbReference type="Proteomes" id="UP001164929">
    <property type="component" value="Chromosome 2"/>
</dbReference>
<reference evidence="1" key="1">
    <citation type="journal article" date="2023" name="Mol. Ecol. Resour.">
        <title>Chromosome-level genome assembly of a triploid poplar Populus alba 'Berolinensis'.</title>
        <authorList>
            <person name="Chen S."/>
            <person name="Yu Y."/>
            <person name="Wang X."/>
            <person name="Wang S."/>
            <person name="Zhang T."/>
            <person name="Zhou Y."/>
            <person name="He R."/>
            <person name="Meng N."/>
            <person name="Wang Y."/>
            <person name="Liu W."/>
            <person name="Liu Z."/>
            <person name="Liu J."/>
            <person name="Guo Q."/>
            <person name="Huang H."/>
            <person name="Sederoff R.R."/>
            <person name="Wang G."/>
            <person name="Qu G."/>
            <person name="Chen S."/>
        </authorList>
    </citation>
    <scope>NUCLEOTIDE SEQUENCE</scope>
    <source>
        <strain evidence="1">SC-2020</strain>
    </source>
</reference>
<proteinExistence type="predicted"/>
<evidence type="ECO:0000313" key="2">
    <source>
        <dbReference type="Proteomes" id="UP001164929"/>
    </source>
</evidence>
<comment type="caution">
    <text evidence="1">The sequence shown here is derived from an EMBL/GenBank/DDBJ whole genome shotgun (WGS) entry which is preliminary data.</text>
</comment>
<dbReference type="EMBL" id="JAQIZT010000002">
    <property type="protein sequence ID" value="KAJ7007961.1"/>
    <property type="molecule type" value="Genomic_DNA"/>
</dbReference>
<sequence>MWREMCSKAFQKGDVIILKFPIVTGMMNTATWNC</sequence>
<evidence type="ECO:0000313" key="1">
    <source>
        <dbReference type="EMBL" id="KAJ7007961.1"/>
    </source>
</evidence>
<dbReference type="AlphaFoldDB" id="A0AAD6RFZ9"/>
<keyword evidence="2" id="KW-1185">Reference proteome</keyword>
<accession>A0AAD6RFZ9</accession>
<protein>
    <submittedName>
        <fullName evidence="1">Uncharacterized protein</fullName>
    </submittedName>
</protein>